<keyword evidence="6 8" id="KW-0539">Nucleus</keyword>
<dbReference type="InterPro" id="IPR040343">
    <property type="entry name" value="Cet1/Ctl1"/>
</dbReference>
<dbReference type="InterPro" id="IPR033469">
    <property type="entry name" value="CYTH-like_dom_sf"/>
</dbReference>
<comment type="subcellular location">
    <subcellularLocation>
        <location evidence="2 8">Nucleus</location>
    </subcellularLocation>
</comment>
<comment type="subunit">
    <text evidence="8">Heterodimer. The mRNA-capping enzyme is composed of two separate chains alpha and beta, respectively a mRNA guanylyltransferase and an mRNA 5'-triphosphate monophosphatase.</text>
</comment>
<keyword evidence="4 8" id="KW-0507">mRNA processing</keyword>
<dbReference type="CDD" id="cd07470">
    <property type="entry name" value="CYTH-like_mRNA_RTPase"/>
    <property type="match status" value="1"/>
</dbReference>
<evidence type="ECO:0000256" key="2">
    <source>
        <dbReference type="ARBA" id="ARBA00004123"/>
    </source>
</evidence>
<dbReference type="SUPFAM" id="SSF55154">
    <property type="entry name" value="CYTH-like phosphatases"/>
    <property type="match status" value="1"/>
</dbReference>
<accession>A0ABQ8KTP8</accession>
<dbReference type="EMBL" id="JADCUA010000003">
    <property type="protein sequence ID" value="KAH9841919.1"/>
    <property type="molecule type" value="Genomic_DNA"/>
</dbReference>
<evidence type="ECO:0000256" key="8">
    <source>
        <dbReference type="RuleBase" id="RU367053"/>
    </source>
</evidence>
<keyword evidence="8" id="KW-0506">mRNA capping</keyword>
<evidence type="ECO:0000256" key="7">
    <source>
        <dbReference type="ARBA" id="ARBA00047740"/>
    </source>
</evidence>
<gene>
    <name evidence="10" type="ORF">C8Q71DRAFT_739421</name>
</gene>
<dbReference type="RefSeq" id="XP_047783218.1">
    <property type="nucleotide sequence ID" value="XM_047922711.1"/>
</dbReference>
<dbReference type="GeneID" id="72003443"/>
<reference evidence="10 11" key="1">
    <citation type="journal article" date="2021" name="Environ. Microbiol.">
        <title>Gene family expansions and transcriptome signatures uncover fungal adaptations to wood decay.</title>
        <authorList>
            <person name="Hage H."/>
            <person name="Miyauchi S."/>
            <person name="Viragh M."/>
            <person name="Drula E."/>
            <person name="Min B."/>
            <person name="Chaduli D."/>
            <person name="Navarro D."/>
            <person name="Favel A."/>
            <person name="Norest M."/>
            <person name="Lesage-Meessen L."/>
            <person name="Balint B."/>
            <person name="Merenyi Z."/>
            <person name="de Eugenio L."/>
            <person name="Morin E."/>
            <person name="Martinez A.T."/>
            <person name="Baldrian P."/>
            <person name="Stursova M."/>
            <person name="Martinez M.J."/>
            <person name="Novotny C."/>
            <person name="Magnuson J.K."/>
            <person name="Spatafora J.W."/>
            <person name="Maurice S."/>
            <person name="Pangilinan J."/>
            <person name="Andreopoulos W."/>
            <person name="LaButti K."/>
            <person name="Hundley H."/>
            <person name="Na H."/>
            <person name="Kuo A."/>
            <person name="Barry K."/>
            <person name="Lipzen A."/>
            <person name="Henrissat B."/>
            <person name="Riley R."/>
            <person name="Ahrendt S."/>
            <person name="Nagy L.G."/>
            <person name="Grigoriev I.V."/>
            <person name="Martin F."/>
            <person name="Rosso M.N."/>
        </authorList>
    </citation>
    <scope>NUCLEOTIDE SEQUENCE [LARGE SCALE GENOMIC DNA]</scope>
    <source>
        <strain evidence="10 11">CIRM-BRFM 1785</strain>
    </source>
</reference>
<dbReference type="EC" id="3.6.1.74" evidence="8"/>
<evidence type="ECO:0000259" key="9">
    <source>
        <dbReference type="Pfam" id="PF02940"/>
    </source>
</evidence>
<evidence type="ECO:0000256" key="5">
    <source>
        <dbReference type="ARBA" id="ARBA00022801"/>
    </source>
</evidence>
<comment type="cofactor">
    <cofactor evidence="1 8">
        <name>Mg(2+)</name>
        <dbReference type="ChEBI" id="CHEBI:18420"/>
    </cofactor>
</comment>
<evidence type="ECO:0000256" key="1">
    <source>
        <dbReference type="ARBA" id="ARBA00001946"/>
    </source>
</evidence>
<feature type="domain" description="mRNA triphosphatase Cet1-like" evidence="9">
    <location>
        <begin position="4"/>
        <end position="193"/>
    </location>
</feature>
<evidence type="ECO:0000256" key="4">
    <source>
        <dbReference type="ARBA" id="ARBA00022664"/>
    </source>
</evidence>
<comment type="function">
    <text evidence="8">First step of mRNA capping. Converts the 5'-triphosphate end of a nascent mRNA chain into a diphosphate end.</text>
</comment>
<evidence type="ECO:0000313" key="11">
    <source>
        <dbReference type="Proteomes" id="UP000814176"/>
    </source>
</evidence>
<proteinExistence type="inferred from homology"/>
<dbReference type="Gene3D" id="3.20.100.10">
    <property type="entry name" value="mRNA triphosphatase Cet1-like"/>
    <property type="match status" value="1"/>
</dbReference>
<name>A0ABQ8KTP8_9APHY</name>
<comment type="caution">
    <text evidence="10">The sequence shown here is derived from an EMBL/GenBank/DDBJ whole genome shotgun (WGS) entry which is preliminary data.</text>
</comment>
<dbReference type="Proteomes" id="UP000814176">
    <property type="component" value="Unassembled WGS sequence"/>
</dbReference>
<comment type="catalytic activity">
    <reaction evidence="7">
        <text>a 5'-end triphospho-ribonucleoside in mRNA + H2O = a 5'-end diphospho-ribonucleoside in mRNA + phosphate + H(+)</text>
        <dbReference type="Rhea" id="RHEA:67004"/>
        <dbReference type="Rhea" id="RHEA-COMP:17164"/>
        <dbReference type="Rhea" id="RHEA-COMP:17165"/>
        <dbReference type="ChEBI" id="CHEBI:15377"/>
        <dbReference type="ChEBI" id="CHEBI:15378"/>
        <dbReference type="ChEBI" id="CHEBI:43474"/>
        <dbReference type="ChEBI" id="CHEBI:167616"/>
        <dbReference type="ChEBI" id="CHEBI:167618"/>
        <dbReference type="EC" id="3.6.1.74"/>
    </reaction>
    <physiologicalReaction direction="left-to-right" evidence="7">
        <dbReference type="Rhea" id="RHEA:67005"/>
    </physiologicalReaction>
</comment>
<evidence type="ECO:0000313" key="10">
    <source>
        <dbReference type="EMBL" id="KAH9841919.1"/>
    </source>
</evidence>
<protein>
    <recommendedName>
        <fullName evidence="8">mRNA-capping enzyme subunit beta</fullName>
        <ecNumber evidence="8">3.6.1.74</ecNumber>
    </recommendedName>
    <alternativeName>
        <fullName evidence="8">mRNA 5'-phosphatase</fullName>
    </alternativeName>
    <alternativeName>
        <fullName evidence="8">mRNA 5'-triphosphate monophosphatase</fullName>
    </alternativeName>
</protein>
<dbReference type="PANTHER" id="PTHR28118">
    <property type="entry name" value="POLYNUCLEOTIDE 5'-TRIPHOSPHATASE-RELATED"/>
    <property type="match status" value="1"/>
</dbReference>
<organism evidence="10 11">
    <name type="scientific">Rhodofomes roseus</name>
    <dbReference type="NCBI Taxonomy" id="34475"/>
    <lineage>
        <taxon>Eukaryota</taxon>
        <taxon>Fungi</taxon>
        <taxon>Dikarya</taxon>
        <taxon>Basidiomycota</taxon>
        <taxon>Agaricomycotina</taxon>
        <taxon>Agaricomycetes</taxon>
        <taxon>Polyporales</taxon>
        <taxon>Rhodofomes</taxon>
    </lineage>
</organism>
<dbReference type="Pfam" id="PF02940">
    <property type="entry name" value="mRNA_triPase"/>
    <property type="match status" value="1"/>
</dbReference>
<keyword evidence="5 8" id="KW-0378">Hydrolase</keyword>
<dbReference type="PANTHER" id="PTHR28118:SF1">
    <property type="entry name" value="POLYNUCLEOTIDE 5'-TRIPHOSPHATASE CTL1-RELATED"/>
    <property type="match status" value="1"/>
</dbReference>
<comment type="similarity">
    <text evidence="3 8">Belongs to the fungal TPase family.</text>
</comment>
<dbReference type="InterPro" id="IPR004206">
    <property type="entry name" value="mRNA_triPase_Cet1"/>
</dbReference>
<evidence type="ECO:0000256" key="3">
    <source>
        <dbReference type="ARBA" id="ARBA00006345"/>
    </source>
</evidence>
<sequence length="242" mass="27158">MTRRELEGQVEVEAKIGVLKDKTSGQRIQLPVLVETILMPNTVDSRFESNMSPMQHKHFNTLLNGLKLNPPPSATSPITYAHLRLVDTFYQSPDSRDKIRVTRDEKTGKVEQCVRKIRLGDLDIYSPKRAVDWRISVNVEVPVPPPVGMASHTRRKDRMSYSHEEFAIDLTQVTSSTGPGGKADVFHELEVEVSRPEYLLSAATKRGDPGVSDLEKGAFDELIRALVNNTRILARNAGDWGR</sequence>
<keyword evidence="11" id="KW-1185">Reference proteome</keyword>
<dbReference type="InterPro" id="IPR037009">
    <property type="entry name" value="mRNA_triPase_Cet1_sf"/>
</dbReference>
<evidence type="ECO:0000256" key="6">
    <source>
        <dbReference type="ARBA" id="ARBA00023242"/>
    </source>
</evidence>